<protein>
    <recommendedName>
        <fullName evidence="4 9">N-(5'-phosphoribosyl)anthranilate isomerase</fullName>
        <shortName evidence="9">PRAI</shortName>
        <ecNumber evidence="3 9">5.3.1.24</ecNumber>
    </recommendedName>
</protein>
<evidence type="ECO:0000313" key="11">
    <source>
        <dbReference type="EMBL" id="AWR87448.1"/>
    </source>
</evidence>
<evidence type="ECO:0000256" key="9">
    <source>
        <dbReference type="HAMAP-Rule" id="MF_00135"/>
    </source>
</evidence>
<sequence length="224" mass="24669">MIETIETKVRYETLKPMVRAKICGITRLEDALLAEQLGAWALGFILAPGTPRYLEPTQIRPISSALGPFVVRVGVFVDTPPEKVLEQMEAARLQVAQLHGHEPPEWAEHIRRFYPVIKAFKLKGPAQPDWLGYPADALMVDGVNPGSGQGYPLDWIAPLRQHPRLIIAGGLKPENLPAALELAPYAVDVSSGVEAAPRLKDPHKLRAFLAQVASFNGISRNQYT</sequence>
<dbReference type="Proteomes" id="UP000263013">
    <property type="component" value="Chromosome"/>
</dbReference>
<dbReference type="InterPro" id="IPR011060">
    <property type="entry name" value="RibuloseP-bd_barrel"/>
</dbReference>
<evidence type="ECO:0000259" key="10">
    <source>
        <dbReference type="Pfam" id="PF00697"/>
    </source>
</evidence>
<keyword evidence="6 9" id="KW-0822">Tryptophan biosynthesis</keyword>
<dbReference type="InterPro" id="IPR001240">
    <property type="entry name" value="PRAI_dom"/>
</dbReference>
<accession>A0ABM6WKJ7</accession>
<evidence type="ECO:0000256" key="5">
    <source>
        <dbReference type="ARBA" id="ARBA00022605"/>
    </source>
</evidence>
<keyword evidence="12" id="KW-1185">Reference proteome</keyword>
<keyword evidence="5 9" id="KW-0028">Amino-acid biosynthesis</keyword>
<organism evidence="11 12">
    <name type="scientific">Meiothermus taiwanensis WR-220</name>
    <dbReference type="NCBI Taxonomy" id="1339250"/>
    <lineage>
        <taxon>Bacteria</taxon>
        <taxon>Thermotogati</taxon>
        <taxon>Deinococcota</taxon>
        <taxon>Deinococci</taxon>
        <taxon>Thermales</taxon>
        <taxon>Thermaceae</taxon>
        <taxon>Meiothermus</taxon>
    </lineage>
</organism>
<dbReference type="GO" id="GO:0016853">
    <property type="term" value="F:isomerase activity"/>
    <property type="evidence" value="ECO:0007669"/>
    <property type="project" value="UniProtKB-KW"/>
</dbReference>
<evidence type="ECO:0000256" key="4">
    <source>
        <dbReference type="ARBA" id="ARBA00022272"/>
    </source>
</evidence>
<evidence type="ECO:0000256" key="2">
    <source>
        <dbReference type="ARBA" id="ARBA00004664"/>
    </source>
</evidence>
<dbReference type="HAMAP" id="MF_00135">
    <property type="entry name" value="PRAI"/>
    <property type="match status" value="1"/>
</dbReference>
<comment type="catalytic activity">
    <reaction evidence="1 9">
        <text>N-(5-phospho-beta-D-ribosyl)anthranilate = 1-(2-carboxyphenylamino)-1-deoxy-D-ribulose 5-phosphate</text>
        <dbReference type="Rhea" id="RHEA:21540"/>
        <dbReference type="ChEBI" id="CHEBI:18277"/>
        <dbReference type="ChEBI" id="CHEBI:58613"/>
        <dbReference type="EC" id="5.3.1.24"/>
    </reaction>
</comment>
<dbReference type="InterPro" id="IPR013785">
    <property type="entry name" value="Aldolase_TIM"/>
</dbReference>
<dbReference type="Gene3D" id="3.20.20.70">
    <property type="entry name" value="Aldolase class I"/>
    <property type="match status" value="1"/>
</dbReference>
<evidence type="ECO:0000256" key="7">
    <source>
        <dbReference type="ARBA" id="ARBA00023141"/>
    </source>
</evidence>
<evidence type="ECO:0000256" key="8">
    <source>
        <dbReference type="ARBA" id="ARBA00023235"/>
    </source>
</evidence>
<proteinExistence type="inferred from homology"/>
<dbReference type="PANTHER" id="PTHR42894:SF1">
    <property type="entry name" value="N-(5'-PHOSPHORIBOSYL)ANTHRANILATE ISOMERASE"/>
    <property type="match status" value="1"/>
</dbReference>
<keyword evidence="7 9" id="KW-0057">Aromatic amino acid biosynthesis</keyword>
<evidence type="ECO:0000256" key="3">
    <source>
        <dbReference type="ARBA" id="ARBA00012572"/>
    </source>
</evidence>
<dbReference type="InterPro" id="IPR044643">
    <property type="entry name" value="TrpF_fam"/>
</dbReference>
<evidence type="ECO:0000256" key="6">
    <source>
        <dbReference type="ARBA" id="ARBA00022822"/>
    </source>
</evidence>
<name>A0ABM6WKJ7_9DEIN</name>
<feature type="domain" description="N-(5'phosphoribosyl) anthranilate isomerase (PRAI)" evidence="10">
    <location>
        <begin position="20"/>
        <end position="209"/>
    </location>
</feature>
<dbReference type="EMBL" id="CP021130">
    <property type="protein sequence ID" value="AWR87448.1"/>
    <property type="molecule type" value="Genomic_DNA"/>
</dbReference>
<keyword evidence="8 9" id="KW-0413">Isomerase</keyword>
<dbReference type="SUPFAM" id="SSF51366">
    <property type="entry name" value="Ribulose-phoshate binding barrel"/>
    <property type="match status" value="1"/>
</dbReference>
<comment type="pathway">
    <text evidence="2 9">Amino-acid biosynthesis; L-tryptophan biosynthesis; L-tryptophan from chorismate: step 3/5.</text>
</comment>
<gene>
    <name evidence="9" type="primary">trpF</name>
    <name evidence="11" type="ORF">Mtai_v1c22170</name>
</gene>
<comment type="similarity">
    <text evidence="9">Belongs to the TrpF family.</text>
</comment>
<dbReference type="EC" id="5.3.1.24" evidence="3 9"/>
<evidence type="ECO:0000256" key="1">
    <source>
        <dbReference type="ARBA" id="ARBA00001164"/>
    </source>
</evidence>
<dbReference type="CDD" id="cd00405">
    <property type="entry name" value="PRAI"/>
    <property type="match status" value="1"/>
</dbReference>
<evidence type="ECO:0000313" key="12">
    <source>
        <dbReference type="Proteomes" id="UP000263013"/>
    </source>
</evidence>
<dbReference type="PANTHER" id="PTHR42894">
    <property type="entry name" value="N-(5'-PHOSPHORIBOSYL)ANTHRANILATE ISOMERASE"/>
    <property type="match status" value="1"/>
</dbReference>
<reference evidence="11 12" key="1">
    <citation type="submission" date="2017-05" db="EMBL/GenBank/DDBJ databases">
        <title>Complete genome sequence of Meiothermus taiwanensis WR-220.</title>
        <authorList>
            <person name="Wu W.-L."/>
            <person name="Lo W.-S."/>
            <person name="Kuo C.-H."/>
            <person name="Wu S.-H."/>
        </authorList>
    </citation>
    <scope>NUCLEOTIDE SEQUENCE [LARGE SCALE GENOMIC DNA]</scope>
    <source>
        <strain evidence="11 12">WR-220</strain>
    </source>
</reference>
<dbReference type="Pfam" id="PF00697">
    <property type="entry name" value="PRAI"/>
    <property type="match status" value="1"/>
</dbReference>